<dbReference type="EMBL" id="KB730005">
    <property type="protein sequence ID" value="ENH74979.1"/>
    <property type="molecule type" value="Genomic_DNA"/>
</dbReference>
<organism evidence="2 3">
    <name type="scientific">Fusarium oxysporum f. sp. cubense (strain race 1)</name>
    <name type="common">Panama disease fungus</name>
    <dbReference type="NCBI Taxonomy" id="1229664"/>
    <lineage>
        <taxon>Eukaryota</taxon>
        <taxon>Fungi</taxon>
        <taxon>Dikarya</taxon>
        <taxon>Ascomycota</taxon>
        <taxon>Pezizomycotina</taxon>
        <taxon>Sordariomycetes</taxon>
        <taxon>Hypocreomycetidae</taxon>
        <taxon>Hypocreales</taxon>
        <taxon>Nectriaceae</taxon>
        <taxon>Fusarium</taxon>
        <taxon>Fusarium oxysporum species complex</taxon>
    </lineage>
</organism>
<evidence type="ECO:0000256" key="1">
    <source>
        <dbReference type="SAM" id="MobiDB-lite"/>
    </source>
</evidence>
<dbReference type="HOGENOM" id="CLU_2133580_0_0_1"/>
<dbReference type="VEuPathDB" id="FungiDB:FOC1_g10001050"/>
<dbReference type="Proteomes" id="UP000016928">
    <property type="component" value="Unassembled WGS sequence"/>
</dbReference>
<gene>
    <name evidence="2" type="ORF">FOC1_g10001050</name>
</gene>
<dbReference type="OrthoDB" id="10286081at2759"/>
<proteinExistence type="predicted"/>
<reference evidence="3" key="1">
    <citation type="submission" date="2012-09" db="EMBL/GenBank/DDBJ databases">
        <title>Genome sequencing and comparative transcriptomics of race 1 and race 4 of banana pathogen: Fusarium oxysporum f. sp. cubense.</title>
        <authorList>
            <person name="Fang X."/>
            <person name="Huang J."/>
        </authorList>
    </citation>
    <scope>NUCLEOTIDE SEQUENCE [LARGE SCALE GENOMIC DNA]</scope>
    <source>
        <strain evidence="3">race 1</strain>
    </source>
</reference>
<name>N4UIC1_FUSC1</name>
<reference evidence="3" key="2">
    <citation type="journal article" date="2014" name="PLoS ONE">
        <title>Genome and Transcriptome Analysis of the Fungal Pathogen Fusarium oxysporum f. sp. cubense Causing Banana Vascular Wilt Disease.</title>
        <authorList>
            <person name="Guo L."/>
            <person name="Han L."/>
            <person name="Yang L."/>
            <person name="Zeng H."/>
            <person name="Fan D."/>
            <person name="Zhu Y."/>
            <person name="Feng Y."/>
            <person name="Wang G."/>
            <person name="Peng C."/>
            <person name="Jiang X."/>
            <person name="Zhou D."/>
            <person name="Ni P."/>
            <person name="Liang C."/>
            <person name="Liu L."/>
            <person name="Wang J."/>
            <person name="Mao C."/>
            <person name="Fang X."/>
            <person name="Peng M."/>
            <person name="Huang J."/>
        </authorList>
    </citation>
    <scope>NUCLEOTIDE SEQUENCE [LARGE SCALE GENOMIC DNA]</scope>
    <source>
        <strain evidence="3">race 1</strain>
    </source>
</reference>
<sequence length="113" mass="12245">MSGQIPSLSPSKEYIANSNREQTFYTDYPPAHYQMTPSFFDEPGTYPHSDPSNKKSISLESGQSSLADMAPIWSPCSRLERGDGLLLARRFSLQVDAIPTKGSSTNGGGTLGD</sequence>
<feature type="region of interest" description="Disordered" evidence="1">
    <location>
        <begin position="35"/>
        <end position="62"/>
    </location>
</feature>
<evidence type="ECO:0000313" key="2">
    <source>
        <dbReference type="EMBL" id="ENH74979.1"/>
    </source>
</evidence>
<dbReference type="AlphaFoldDB" id="N4UIC1"/>
<accession>N4UIC1</accession>
<protein>
    <submittedName>
        <fullName evidence="2">Uncharacterized protein</fullName>
    </submittedName>
</protein>
<evidence type="ECO:0000313" key="3">
    <source>
        <dbReference type="Proteomes" id="UP000016928"/>
    </source>
</evidence>